<dbReference type="GO" id="GO:0006508">
    <property type="term" value="P:proteolysis"/>
    <property type="evidence" value="ECO:0007669"/>
    <property type="project" value="UniProtKB-KW"/>
</dbReference>
<protein>
    <recommendedName>
        <fullName evidence="2">Metalloendopeptidase</fullName>
        <ecNumber evidence="2">3.4.24.-</ecNumber>
    </recommendedName>
</protein>
<accession>A0A368EX32</accession>
<dbReference type="Gene3D" id="3.40.390.10">
    <property type="entry name" value="Collagenase (Catalytic Domain)"/>
    <property type="match status" value="1"/>
</dbReference>
<dbReference type="PROSITE" id="PS51864">
    <property type="entry name" value="ASTACIN"/>
    <property type="match status" value="1"/>
</dbReference>
<feature type="binding site" evidence="1">
    <location>
        <position position="75"/>
    </location>
    <ligand>
        <name>Zn(2+)</name>
        <dbReference type="ChEBI" id="CHEBI:29105"/>
        <note>catalytic</note>
    </ligand>
</feature>
<reference evidence="4 5" key="1">
    <citation type="submission" date="2014-10" db="EMBL/GenBank/DDBJ databases">
        <title>Draft genome of the hookworm Ancylostoma caninum.</title>
        <authorList>
            <person name="Mitreva M."/>
        </authorList>
    </citation>
    <scope>NUCLEOTIDE SEQUENCE [LARGE SCALE GENOMIC DNA]</scope>
    <source>
        <strain evidence="4 5">Baltimore</strain>
    </source>
</reference>
<feature type="binding site" evidence="1">
    <location>
        <position position="79"/>
    </location>
    <ligand>
        <name>Zn(2+)</name>
        <dbReference type="ChEBI" id="CHEBI:29105"/>
        <note>catalytic</note>
    </ligand>
</feature>
<evidence type="ECO:0000313" key="5">
    <source>
        <dbReference type="Proteomes" id="UP000252519"/>
    </source>
</evidence>
<comment type="caution">
    <text evidence="1">Lacks conserved residue(s) required for the propagation of feature annotation.</text>
</comment>
<dbReference type="GO" id="GO:0004222">
    <property type="term" value="F:metalloendopeptidase activity"/>
    <property type="evidence" value="ECO:0007669"/>
    <property type="project" value="UniProtKB-UniRule"/>
</dbReference>
<sequence>LKVDTSHDRLKRQAIGYESYLWKTGVNYYFDENATTDVIHVGEWDGVCESQIGKIGGRQNLSLGKGCEFFGHAAHEIGHALGLHHTQNRYDRDD</sequence>
<proteinExistence type="predicted"/>
<comment type="cofactor">
    <cofactor evidence="1 2">
        <name>Zn(2+)</name>
        <dbReference type="ChEBI" id="CHEBI:29105"/>
    </cofactor>
    <text evidence="1 2">Binds 1 zinc ion per subunit.</text>
</comment>
<keyword evidence="1 2" id="KW-0862">Zinc</keyword>
<dbReference type="STRING" id="29170.A0A368EX32"/>
<keyword evidence="1 2" id="KW-0645">Protease</keyword>
<keyword evidence="1 2" id="KW-0482">Metalloprotease</keyword>
<keyword evidence="5" id="KW-1185">Reference proteome</keyword>
<evidence type="ECO:0000256" key="2">
    <source>
        <dbReference type="RuleBase" id="RU361183"/>
    </source>
</evidence>
<dbReference type="InterPro" id="IPR001506">
    <property type="entry name" value="Peptidase_M12A"/>
</dbReference>
<gene>
    <name evidence="4" type="ORF">ANCCAN_29984</name>
</gene>
<evidence type="ECO:0000256" key="1">
    <source>
        <dbReference type="PROSITE-ProRule" id="PRU01211"/>
    </source>
</evidence>
<name>A0A368EX32_ANCCA</name>
<feature type="non-terminal residue" evidence="4">
    <location>
        <position position="1"/>
    </location>
</feature>
<keyword evidence="1 2" id="KW-0479">Metal-binding</keyword>
<dbReference type="AlphaFoldDB" id="A0A368EX32"/>
<dbReference type="Proteomes" id="UP000252519">
    <property type="component" value="Unassembled WGS sequence"/>
</dbReference>
<feature type="active site" evidence="1">
    <location>
        <position position="76"/>
    </location>
</feature>
<evidence type="ECO:0000259" key="3">
    <source>
        <dbReference type="PROSITE" id="PS51864"/>
    </source>
</evidence>
<dbReference type="OrthoDB" id="5862166at2759"/>
<dbReference type="EMBL" id="JOJR01020990">
    <property type="protein sequence ID" value="RCN24322.1"/>
    <property type="molecule type" value="Genomic_DNA"/>
</dbReference>
<dbReference type="PANTHER" id="PTHR10127">
    <property type="entry name" value="DISCOIDIN, CUB, EGF, LAMININ , AND ZINC METALLOPROTEASE DOMAIN CONTAINING"/>
    <property type="match status" value="1"/>
</dbReference>
<dbReference type="PRINTS" id="PR00480">
    <property type="entry name" value="ASTACIN"/>
</dbReference>
<dbReference type="PANTHER" id="PTHR10127:SF850">
    <property type="entry name" value="METALLOENDOPEPTIDASE"/>
    <property type="match status" value="1"/>
</dbReference>
<feature type="binding site" evidence="1">
    <location>
        <position position="85"/>
    </location>
    <ligand>
        <name>Zn(2+)</name>
        <dbReference type="ChEBI" id="CHEBI:29105"/>
        <note>catalytic</note>
    </ligand>
</feature>
<dbReference type="InterPro" id="IPR024079">
    <property type="entry name" value="MetalloPept_cat_dom_sf"/>
</dbReference>
<comment type="caution">
    <text evidence="4">The sequence shown here is derived from an EMBL/GenBank/DDBJ whole genome shotgun (WGS) entry which is preliminary data.</text>
</comment>
<keyword evidence="1 2" id="KW-0378">Hydrolase</keyword>
<dbReference type="GO" id="GO:0008270">
    <property type="term" value="F:zinc ion binding"/>
    <property type="evidence" value="ECO:0007669"/>
    <property type="project" value="UniProtKB-UniRule"/>
</dbReference>
<dbReference type="EC" id="3.4.24.-" evidence="2"/>
<organism evidence="4 5">
    <name type="scientific">Ancylostoma caninum</name>
    <name type="common">Dog hookworm</name>
    <dbReference type="NCBI Taxonomy" id="29170"/>
    <lineage>
        <taxon>Eukaryota</taxon>
        <taxon>Metazoa</taxon>
        <taxon>Ecdysozoa</taxon>
        <taxon>Nematoda</taxon>
        <taxon>Chromadorea</taxon>
        <taxon>Rhabditida</taxon>
        <taxon>Rhabditina</taxon>
        <taxon>Rhabditomorpha</taxon>
        <taxon>Strongyloidea</taxon>
        <taxon>Ancylostomatidae</taxon>
        <taxon>Ancylostomatinae</taxon>
        <taxon>Ancylostoma</taxon>
    </lineage>
</organism>
<dbReference type="SUPFAM" id="SSF55486">
    <property type="entry name" value="Metalloproteases ('zincins'), catalytic domain"/>
    <property type="match status" value="1"/>
</dbReference>
<feature type="domain" description="Peptidase M12A" evidence="3">
    <location>
        <begin position="1"/>
        <end position="94"/>
    </location>
</feature>
<evidence type="ECO:0000313" key="4">
    <source>
        <dbReference type="EMBL" id="RCN24322.1"/>
    </source>
</evidence>
<feature type="non-terminal residue" evidence="4">
    <location>
        <position position="94"/>
    </location>
</feature>
<dbReference type="Pfam" id="PF01400">
    <property type="entry name" value="Astacin"/>
    <property type="match status" value="1"/>
</dbReference>